<keyword evidence="3" id="KW-1185">Reference proteome</keyword>
<sequence>MDSQHSPRGFAPATTAEPTSEPIAPRRNRRDRLALRPADFVAPRYADVSDRRLAQTLTAEDRSEEDGLDPLERVTCRTHRRWLHDCVSSPLHVVIVTGTRWCRKCECALNVAIDQLAGDVTVRCPSCGETPATRATRQLVRACRASLATAADR</sequence>
<evidence type="ECO:0000313" key="2">
    <source>
        <dbReference type="EMBL" id="WIY00464.1"/>
    </source>
</evidence>
<evidence type="ECO:0000313" key="3">
    <source>
        <dbReference type="Proteomes" id="UP001239397"/>
    </source>
</evidence>
<proteinExistence type="predicted"/>
<dbReference type="RefSeq" id="WP_285996930.1">
    <property type="nucleotide sequence ID" value="NZ_CP127295.1"/>
</dbReference>
<organism evidence="2 3">
    <name type="scientific">Amycolatopsis mongoliensis</name>
    <dbReference type="NCBI Taxonomy" id="715475"/>
    <lineage>
        <taxon>Bacteria</taxon>
        <taxon>Bacillati</taxon>
        <taxon>Actinomycetota</taxon>
        <taxon>Actinomycetes</taxon>
        <taxon>Pseudonocardiales</taxon>
        <taxon>Pseudonocardiaceae</taxon>
        <taxon>Amycolatopsis</taxon>
    </lineage>
</organism>
<dbReference type="EMBL" id="CP127295">
    <property type="protein sequence ID" value="WIY00464.1"/>
    <property type="molecule type" value="Genomic_DNA"/>
</dbReference>
<dbReference type="AlphaFoldDB" id="A0A9Y2NG60"/>
<feature type="region of interest" description="Disordered" evidence="1">
    <location>
        <begin position="1"/>
        <end position="32"/>
    </location>
</feature>
<protein>
    <submittedName>
        <fullName evidence="2">Uncharacterized protein</fullName>
    </submittedName>
</protein>
<dbReference type="KEGG" id="amog:QRX60_41470"/>
<evidence type="ECO:0000256" key="1">
    <source>
        <dbReference type="SAM" id="MobiDB-lite"/>
    </source>
</evidence>
<accession>A0A9Y2NG60</accession>
<gene>
    <name evidence="2" type="ORF">QRX60_41470</name>
</gene>
<name>A0A9Y2NG60_9PSEU</name>
<dbReference type="Proteomes" id="UP001239397">
    <property type="component" value="Chromosome"/>
</dbReference>
<reference evidence="2 3" key="1">
    <citation type="submission" date="2023-06" db="EMBL/GenBank/DDBJ databases">
        <authorList>
            <person name="Oyuntsetseg B."/>
            <person name="Kim S.B."/>
        </authorList>
    </citation>
    <scope>NUCLEOTIDE SEQUENCE [LARGE SCALE GENOMIC DNA]</scope>
    <source>
        <strain evidence="2 3">4-36</strain>
    </source>
</reference>